<dbReference type="SUPFAM" id="SSF161098">
    <property type="entry name" value="MetI-like"/>
    <property type="match status" value="1"/>
</dbReference>
<name>A0A0R1GZQ0_9LACO</name>
<accession>A0A0R1GZQ0</accession>
<comment type="subcellular location">
    <subcellularLocation>
        <location evidence="6">Cell membrane</location>
        <topology evidence="6">Multi-pass membrane protein</topology>
    </subcellularLocation>
    <subcellularLocation>
        <location evidence="1">Membrane</location>
        <topology evidence="1">Multi-pass membrane protein</topology>
    </subcellularLocation>
</comment>
<feature type="domain" description="ABC transmembrane type-1" evidence="7">
    <location>
        <begin position="22"/>
        <end position="201"/>
    </location>
</feature>
<evidence type="ECO:0000313" key="9">
    <source>
        <dbReference type="Proteomes" id="UP000051461"/>
    </source>
</evidence>
<protein>
    <submittedName>
        <fullName evidence="8">Quaternary amine ABC transporter permease</fullName>
    </submittedName>
</protein>
<comment type="caution">
    <text evidence="8">The sequence shown here is derived from an EMBL/GenBank/DDBJ whole genome shotgun (WGS) entry which is preliminary data.</text>
</comment>
<dbReference type="AlphaFoldDB" id="A0A0R1GZQ0"/>
<keyword evidence="2 6" id="KW-0813">Transport</keyword>
<feature type="transmembrane region" description="Helical" evidence="6">
    <location>
        <begin position="22"/>
        <end position="45"/>
    </location>
</feature>
<comment type="similarity">
    <text evidence="6">Belongs to the binding-protein-dependent transport system permease family.</text>
</comment>
<dbReference type="PANTHER" id="PTHR30177:SF4">
    <property type="entry name" value="OSMOPROTECTANT IMPORT PERMEASE PROTEIN OSMW"/>
    <property type="match status" value="1"/>
</dbReference>
<dbReference type="STRING" id="1423726.FC07_GL002388"/>
<dbReference type="GO" id="GO:0005886">
    <property type="term" value="C:plasma membrane"/>
    <property type="evidence" value="ECO:0007669"/>
    <property type="project" value="UniProtKB-SubCell"/>
</dbReference>
<evidence type="ECO:0000256" key="1">
    <source>
        <dbReference type="ARBA" id="ARBA00004141"/>
    </source>
</evidence>
<keyword evidence="9" id="KW-1185">Reference proteome</keyword>
<dbReference type="Pfam" id="PF00528">
    <property type="entry name" value="BPD_transp_1"/>
    <property type="match status" value="1"/>
</dbReference>
<dbReference type="InterPro" id="IPR051204">
    <property type="entry name" value="ABC_transp_perm/SBD"/>
</dbReference>
<evidence type="ECO:0000256" key="3">
    <source>
        <dbReference type="ARBA" id="ARBA00022692"/>
    </source>
</evidence>
<dbReference type="GO" id="GO:0055085">
    <property type="term" value="P:transmembrane transport"/>
    <property type="evidence" value="ECO:0007669"/>
    <property type="project" value="InterPro"/>
</dbReference>
<organism evidence="8 9">
    <name type="scientific">Loigolactobacillus bifermentans DSM 20003</name>
    <dbReference type="NCBI Taxonomy" id="1423726"/>
    <lineage>
        <taxon>Bacteria</taxon>
        <taxon>Bacillati</taxon>
        <taxon>Bacillota</taxon>
        <taxon>Bacilli</taxon>
        <taxon>Lactobacillales</taxon>
        <taxon>Lactobacillaceae</taxon>
        <taxon>Loigolactobacillus</taxon>
    </lineage>
</organism>
<feature type="transmembrane region" description="Helical" evidence="6">
    <location>
        <begin position="136"/>
        <end position="162"/>
    </location>
</feature>
<keyword evidence="5 6" id="KW-0472">Membrane</keyword>
<evidence type="ECO:0000256" key="2">
    <source>
        <dbReference type="ARBA" id="ARBA00022448"/>
    </source>
</evidence>
<evidence type="ECO:0000256" key="5">
    <source>
        <dbReference type="ARBA" id="ARBA00023136"/>
    </source>
</evidence>
<keyword evidence="3 6" id="KW-0812">Transmembrane</keyword>
<sequence length="216" mass="23000">MKFLKQVGDYIQMNRADFDKNLIIHLQLSLIALVIAIVIAVPIGVYAAKHAKIGGRLIGLFNAIRVIPSLAILVLVLPLMGMGFYPALLALTILAIPPILINTYSGLQQINPETLEAAAGMGMGNAYRLRKIELPLAALPVIAGVRLAAIEVISSATLAAFIGGGGLGTYVMMGMSMYDPSIMLVGALPVTGIALLSELFFSVIEFYLKKKYGIGE</sequence>
<dbReference type="InterPro" id="IPR035906">
    <property type="entry name" value="MetI-like_sf"/>
</dbReference>
<proteinExistence type="inferred from homology"/>
<dbReference type="RefSeq" id="WP_083483220.1">
    <property type="nucleotide sequence ID" value="NZ_AZDA01000041.1"/>
</dbReference>
<dbReference type="Gene3D" id="1.10.3720.10">
    <property type="entry name" value="MetI-like"/>
    <property type="match status" value="1"/>
</dbReference>
<feature type="transmembrane region" description="Helical" evidence="6">
    <location>
        <begin position="182"/>
        <end position="208"/>
    </location>
</feature>
<reference evidence="8 9" key="1">
    <citation type="journal article" date="2015" name="Genome Announc.">
        <title>Expanding the biotechnology potential of lactobacilli through comparative genomics of 213 strains and associated genera.</title>
        <authorList>
            <person name="Sun Z."/>
            <person name="Harris H.M."/>
            <person name="McCann A."/>
            <person name="Guo C."/>
            <person name="Argimon S."/>
            <person name="Zhang W."/>
            <person name="Yang X."/>
            <person name="Jeffery I.B."/>
            <person name="Cooney J.C."/>
            <person name="Kagawa T.F."/>
            <person name="Liu W."/>
            <person name="Song Y."/>
            <person name="Salvetti E."/>
            <person name="Wrobel A."/>
            <person name="Rasinkangas P."/>
            <person name="Parkhill J."/>
            <person name="Rea M.C."/>
            <person name="O'Sullivan O."/>
            <person name="Ritari J."/>
            <person name="Douillard F.P."/>
            <person name="Paul Ross R."/>
            <person name="Yang R."/>
            <person name="Briner A.E."/>
            <person name="Felis G.E."/>
            <person name="de Vos W.M."/>
            <person name="Barrangou R."/>
            <person name="Klaenhammer T.R."/>
            <person name="Caufield P.W."/>
            <person name="Cui Y."/>
            <person name="Zhang H."/>
            <person name="O'Toole P.W."/>
        </authorList>
    </citation>
    <scope>NUCLEOTIDE SEQUENCE [LARGE SCALE GENOMIC DNA]</scope>
    <source>
        <strain evidence="8 9">DSM 20003</strain>
    </source>
</reference>
<evidence type="ECO:0000313" key="8">
    <source>
        <dbReference type="EMBL" id="KRK39647.1"/>
    </source>
</evidence>
<dbReference type="EMBL" id="AZDA01000041">
    <property type="protein sequence ID" value="KRK39647.1"/>
    <property type="molecule type" value="Genomic_DNA"/>
</dbReference>
<dbReference type="CDD" id="cd06261">
    <property type="entry name" value="TM_PBP2"/>
    <property type="match status" value="1"/>
</dbReference>
<dbReference type="PATRIC" id="fig|1423726.3.peg.2479"/>
<evidence type="ECO:0000256" key="4">
    <source>
        <dbReference type="ARBA" id="ARBA00022989"/>
    </source>
</evidence>
<dbReference type="InterPro" id="IPR000515">
    <property type="entry name" value="MetI-like"/>
</dbReference>
<dbReference type="Proteomes" id="UP000051461">
    <property type="component" value="Unassembled WGS sequence"/>
</dbReference>
<dbReference type="PROSITE" id="PS50928">
    <property type="entry name" value="ABC_TM1"/>
    <property type="match status" value="1"/>
</dbReference>
<gene>
    <name evidence="8" type="ORF">FC07_GL002388</name>
</gene>
<feature type="transmembrane region" description="Helical" evidence="6">
    <location>
        <begin position="83"/>
        <end position="101"/>
    </location>
</feature>
<keyword evidence="4 6" id="KW-1133">Transmembrane helix</keyword>
<dbReference type="GO" id="GO:0031460">
    <property type="term" value="P:glycine betaine transport"/>
    <property type="evidence" value="ECO:0007669"/>
    <property type="project" value="TreeGrafter"/>
</dbReference>
<evidence type="ECO:0000256" key="6">
    <source>
        <dbReference type="RuleBase" id="RU363032"/>
    </source>
</evidence>
<evidence type="ECO:0000259" key="7">
    <source>
        <dbReference type="PROSITE" id="PS50928"/>
    </source>
</evidence>
<dbReference type="PANTHER" id="PTHR30177">
    <property type="entry name" value="GLYCINE BETAINE/L-PROLINE TRANSPORT SYSTEM PERMEASE PROTEIN PROW"/>
    <property type="match status" value="1"/>
</dbReference>
<feature type="transmembrane region" description="Helical" evidence="6">
    <location>
        <begin position="57"/>
        <end position="77"/>
    </location>
</feature>
<dbReference type="OrthoDB" id="9801163at2"/>